<dbReference type="GeneID" id="78412409"/>
<dbReference type="eggNOG" id="ENOG5033Z9J">
    <property type="taxonomic scope" value="Bacteria"/>
</dbReference>
<dbReference type="STRING" id="638301.HMPREF0444_1833"/>
<dbReference type="Proteomes" id="UP000005926">
    <property type="component" value="Unassembled WGS sequence"/>
</dbReference>
<keyword evidence="2" id="KW-1185">Reference proteome</keyword>
<organism evidence="1 2">
    <name type="scientific">Granulicatella adiacens ATCC 49175</name>
    <dbReference type="NCBI Taxonomy" id="638301"/>
    <lineage>
        <taxon>Bacteria</taxon>
        <taxon>Bacillati</taxon>
        <taxon>Bacillota</taxon>
        <taxon>Bacilli</taxon>
        <taxon>Lactobacillales</taxon>
        <taxon>Carnobacteriaceae</taxon>
        <taxon>Granulicatella</taxon>
    </lineage>
</organism>
<dbReference type="HOGENOM" id="CLU_173193_0_0_9"/>
<sequence>MSNLELQKKDLLKEIEKLGYSSLRYSIFSEEKPGEWEVVIGYNQVENLYFVYGTMDRGSVNGKHVYHTFQEAKTKFLDFLADIVIINRYYVKEGMPVNYLSPLWDDVTD</sequence>
<evidence type="ECO:0000313" key="2">
    <source>
        <dbReference type="Proteomes" id="UP000005926"/>
    </source>
</evidence>
<reference evidence="1 2" key="1">
    <citation type="submission" date="2009-08" db="EMBL/GenBank/DDBJ databases">
        <authorList>
            <person name="Muzny D."/>
            <person name="Qin X."/>
            <person name="Deng J."/>
            <person name="Jiang H."/>
            <person name="Liu Y."/>
            <person name="Qu J."/>
            <person name="Song X.-Z."/>
            <person name="Zhang L."/>
            <person name="Thornton R."/>
            <person name="Coyle M."/>
            <person name="Francisco L."/>
            <person name="Jackson L."/>
            <person name="Javaid M."/>
            <person name="Korchina V."/>
            <person name="Kovar C."/>
            <person name="Mata R."/>
            <person name="Mathew T."/>
            <person name="Ngo R."/>
            <person name="Nguyen L."/>
            <person name="Nguyen N."/>
            <person name="Okwuonu G."/>
            <person name="Ongeri F."/>
            <person name="Pham C."/>
            <person name="Simmons D."/>
            <person name="Wilczek-Boney K."/>
            <person name="Hale W."/>
            <person name="Jakkamsetti A."/>
            <person name="Pham P."/>
            <person name="Ruth R."/>
            <person name="San Lucas F."/>
            <person name="Warren J."/>
            <person name="Zhang J."/>
            <person name="Zhao Z."/>
            <person name="Zhou C."/>
            <person name="Zhu D."/>
            <person name="Lee S."/>
            <person name="Bess C."/>
            <person name="Blankenburg K."/>
            <person name="Forbes L."/>
            <person name="Fu Q."/>
            <person name="Gubbala S."/>
            <person name="Hirani K."/>
            <person name="Jayaseelan J.C."/>
            <person name="Lara F."/>
            <person name="Munidasa M."/>
            <person name="Palculict T."/>
            <person name="Patil S."/>
            <person name="Pu L.-L."/>
            <person name="Saada N."/>
            <person name="Tang L."/>
            <person name="Weissenberger G."/>
            <person name="Zhu Y."/>
            <person name="Hemphill L."/>
            <person name="Shang Y."/>
            <person name="Youmans B."/>
            <person name="Ayvaz T."/>
            <person name="Ross M."/>
            <person name="Santibanez J."/>
            <person name="Aqrawi P."/>
            <person name="Gross S."/>
            <person name="Joshi V."/>
            <person name="Fowler G."/>
            <person name="Nazareth L."/>
            <person name="Reid J."/>
            <person name="Worley K."/>
            <person name="Petrosino J."/>
            <person name="Highlander S."/>
            <person name="Gibbs R."/>
        </authorList>
    </citation>
    <scope>NUCLEOTIDE SEQUENCE [LARGE SCALE GENOMIC DNA]</scope>
    <source>
        <strain evidence="1 2">ATCC 49175</strain>
    </source>
</reference>
<name>C8NIT8_9LACT</name>
<protein>
    <recommendedName>
        <fullName evidence="3">Immunity protein 63 domain-containing protein</fullName>
    </recommendedName>
</protein>
<dbReference type="EMBL" id="ACKZ01000029">
    <property type="protein sequence ID" value="EEW36485.1"/>
    <property type="molecule type" value="Genomic_DNA"/>
</dbReference>
<evidence type="ECO:0000313" key="1">
    <source>
        <dbReference type="EMBL" id="EEW36485.1"/>
    </source>
</evidence>
<gene>
    <name evidence="1" type="ORF">HMPREF0444_1833</name>
</gene>
<accession>C8NIT8</accession>
<proteinExistence type="predicted"/>
<dbReference type="RefSeq" id="WP_005606468.1">
    <property type="nucleotide sequence ID" value="NZ_CP102283.1"/>
</dbReference>
<evidence type="ECO:0008006" key="3">
    <source>
        <dbReference type="Google" id="ProtNLM"/>
    </source>
</evidence>
<dbReference type="AlphaFoldDB" id="C8NIT8"/>
<dbReference type="Pfam" id="PF15597">
    <property type="entry name" value="Imm59"/>
    <property type="match status" value="1"/>
</dbReference>
<comment type="caution">
    <text evidence="1">The sequence shown here is derived from an EMBL/GenBank/DDBJ whole genome shotgun (WGS) entry which is preliminary data.</text>
</comment>
<dbReference type="InterPro" id="IPR028954">
    <property type="entry name" value="Imm59"/>
</dbReference>